<name>A0AAD8JZ99_TARER</name>
<protein>
    <recommendedName>
        <fullName evidence="1">Reverse transcriptase zinc-binding domain-containing protein</fullName>
    </recommendedName>
</protein>
<comment type="caution">
    <text evidence="2">The sequence shown here is derived from an EMBL/GenBank/DDBJ whole genome shotgun (WGS) entry which is preliminary data.</text>
</comment>
<dbReference type="Proteomes" id="UP001229421">
    <property type="component" value="Unassembled WGS sequence"/>
</dbReference>
<dbReference type="InterPro" id="IPR026960">
    <property type="entry name" value="RVT-Znf"/>
</dbReference>
<evidence type="ECO:0000313" key="2">
    <source>
        <dbReference type="EMBL" id="KAK1413332.1"/>
    </source>
</evidence>
<dbReference type="Pfam" id="PF13966">
    <property type="entry name" value="zf-RVT"/>
    <property type="match status" value="1"/>
</dbReference>
<sequence length="273" mass="32331">MKERELEDILWQDLKELEDTLESRDLTDSEEWAYGECKTSLRDIENHRTKDIWQKSRVKWASHGDDNSSYFHKFLKSRVCSNRIHGIDINGTWNMKPNVIKREVRKFFCSRFKDAHQRRPTFTCPGIKQLNTEEGNTLIRPFDAMEGHSLSWKWRWKNTPASATELLQLKQCSQLLASVRQNNNQQDSWIWTRDKENSFSVKSMKQLIQSPSVVFGPTSYTWNNWLPLKINIFGWRTIRNRNPTRMVISDRGINIDSVYCPICESDIETWHTS</sequence>
<evidence type="ECO:0000259" key="1">
    <source>
        <dbReference type="Pfam" id="PF13966"/>
    </source>
</evidence>
<accession>A0AAD8JZ99</accession>
<feature type="domain" description="Reverse transcriptase zinc-binding" evidence="1">
    <location>
        <begin position="199"/>
        <end position="269"/>
    </location>
</feature>
<dbReference type="EMBL" id="JAUHHV010000009">
    <property type="protein sequence ID" value="KAK1413332.1"/>
    <property type="molecule type" value="Genomic_DNA"/>
</dbReference>
<reference evidence="2" key="1">
    <citation type="journal article" date="2023" name="bioRxiv">
        <title>Improved chromosome-level genome assembly for marigold (Tagetes erecta).</title>
        <authorList>
            <person name="Jiang F."/>
            <person name="Yuan L."/>
            <person name="Wang S."/>
            <person name="Wang H."/>
            <person name="Xu D."/>
            <person name="Wang A."/>
            <person name="Fan W."/>
        </authorList>
    </citation>
    <scope>NUCLEOTIDE SEQUENCE</scope>
    <source>
        <strain evidence="2">WSJ</strain>
        <tissue evidence="2">Leaf</tissue>
    </source>
</reference>
<keyword evidence="3" id="KW-1185">Reference proteome</keyword>
<organism evidence="2 3">
    <name type="scientific">Tagetes erecta</name>
    <name type="common">African marigold</name>
    <dbReference type="NCBI Taxonomy" id="13708"/>
    <lineage>
        <taxon>Eukaryota</taxon>
        <taxon>Viridiplantae</taxon>
        <taxon>Streptophyta</taxon>
        <taxon>Embryophyta</taxon>
        <taxon>Tracheophyta</taxon>
        <taxon>Spermatophyta</taxon>
        <taxon>Magnoliopsida</taxon>
        <taxon>eudicotyledons</taxon>
        <taxon>Gunneridae</taxon>
        <taxon>Pentapetalae</taxon>
        <taxon>asterids</taxon>
        <taxon>campanulids</taxon>
        <taxon>Asterales</taxon>
        <taxon>Asteraceae</taxon>
        <taxon>Asteroideae</taxon>
        <taxon>Heliantheae alliance</taxon>
        <taxon>Tageteae</taxon>
        <taxon>Tagetes</taxon>
    </lineage>
</organism>
<evidence type="ECO:0000313" key="3">
    <source>
        <dbReference type="Proteomes" id="UP001229421"/>
    </source>
</evidence>
<dbReference type="AlphaFoldDB" id="A0AAD8JZ99"/>
<proteinExistence type="predicted"/>
<gene>
    <name evidence="2" type="ORF">QVD17_35104</name>
</gene>